<gene>
    <name evidence="1" type="ORF">SAMN05216462_2246</name>
</gene>
<organism evidence="1 2">
    <name type="scientific">Xylanibacter ruminicola</name>
    <name type="common">Prevotella ruminicola</name>
    <dbReference type="NCBI Taxonomy" id="839"/>
    <lineage>
        <taxon>Bacteria</taxon>
        <taxon>Pseudomonadati</taxon>
        <taxon>Bacteroidota</taxon>
        <taxon>Bacteroidia</taxon>
        <taxon>Bacteroidales</taxon>
        <taxon>Prevotellaceae</taxon>
        <taxon>Xylanibacter</taxon>
    </lineage>
</organism>
<dbReference type="InterPro" id="IPR015082">
    <property type="entry name" value="DUF1896"/>
</dbReference>
<reference evidence="1 2" key="1">
    <citation type="submission" date="2016-10" db="EMBL/GenBank/DDBJ databases">
        <authorList>
            <person name="de Groot N.N."/>
        </authorList>
    </citation>
    <scope>NUCLEOTIDE SEQUENCE [LARGE SCALE GENOMIC DNA]</scope>
    <source>
        <strain evidence="1 2">D31d</strain>
    </source>
</reference>
<dbReference type="SUPFAM" id="SSF140753">
    <property type="entry name" value="PG0816-like"/>
    <property type="match status" value="1"/>
</dbReference>
<dbReference type="Proteomes" id="UP000182257">
    <property type="component" value="Unassembled WGS sequence"/>
</dbReference>
<evidence type="ECO:0000313" key="2">
    <source>
        <dbReference type="Proteomes" id="UP000182257"/>
    </source>
</evidence>
<sequence>MSKIEFQYTRLYLKKYLIDNDNPKADNADFINNRGAAAEDAYEKAFRSGLTPNQAREVAMHVLMEGFE</sequence>
<accession>A0A1H4DD24</accession>
<evidence type="ECO:0000313" key="1">
    <source>
        <dbReference type="EMBL" id="SEA70517.1"/>
    </source>
</evidence>
<dbReference type="RefSeq" id="WP_074761613.1">
    <property type="nucleotide sequence ID" value="NZ_FNRF01000004.1"/>
</dbReference>
<dbReference type="AlphaFoldDB" id="A0A1H4DD24"/>
<proteinExistence type="predicted"/>
<dbReference type="Pfam" id="PF08989">
    <property type="entry name" value="DUF1896"/>
    <property type="match status" value="1"/>
</dbReference>
<dbReference type="EMBL" id="FNRF01000004">
    <property type="protein sequence ID" value="SEA70517.1"/>
    <property type="molecule type" value="Genomic_DNA"/>
</dbReference>
<protein>
    <submittedName>
        <fullName evidence="1">Uncharacterized protein</fullName>
    </submittedName>
</protein>
<dbReference type="Gene3D" id="1.10.8.330">
    <property type="entry name" value="PG0816-like"/>
    <property type="match status" value="1"/>
</dbReference>
<dbReference type="OrthoDB" id="1079392at2"/>
<name>A0A1H4DD24_XYLRU</name>
<dbReference type="InterPro" id="IPR036297">
    <property type="entry name" value="PG0816-like_sf"/>
</dbReference>